<evidence type="ECO:0000256" key="1">
    <source>
        <dbReference type="SAM" id="MobiDB-lite"/>
    </source>
</evidence>
<protein>
    <submittedName>
        <fullName evidence="2">Uncharacterized protein</fullName>
    </submittedName>
</protein>
<gene>
    <name evidence="2" type="ORF">GCM10010439_18440</name>
</gene>
<proteinExistence type="predicted"/>
<feature type="region of interest" description="Disordered" evidence="1">
    <location>
        <begin position="1"/>
        <end position="24"/>
    </location>
</feature>
<organism evidence="2 3">
    <name type="scientific">Actinocorallia aurantiaca</name>
    <dbReference type="NCBI Taxonomy" id="46204"/>
    <lineage>
        <taxon>Bacteria</taxon>
        <taxon>Bacillati</taxon>
        <taxon>Actinomycetota</taxon>
        <taxon>Actinomycetes</taxon>
        <taxon>Streptosporangiales</taxon>
        <taxon>Thermomonosporaceae</taxon>
        <taxon>Actinocorallia</taxon>
    </lineage>
</organism>
<name>A0ABP6GKF8_9ACTN</name>
<comment type="caution">
    <text evidence="2">The sequence shown here is derived from an EMBL/GenBank/DDBJ whole genome shotgun (WGS) entry which is preliminary data.</text>
</comment>
<dbReference type="RefSeq" id="WP_344449823.1">
    <property type="nucleotide sequence ID" value="NZ_BAAATZ010000006.1"/>
</dbReference>
<evidence type="ECO:0000313" key="3">
    <source>
        <dbReference type="Proteomes" id="UP001501842"/>
    </source>
</evidence>
<accession>A0ABP6GKF8</accession>
<dbReference type="Proteomes" id="UP001501842">
    <property type="component" value="Unassembled WGS sequence"/>
</dbReference>
<evidence type="ECO:0000313" key="2">
    <source>
        <dbReference type="EMBL" id="GAA2723362.1"/>
    </source>
</evidence>
<reference evidence="3" key="1">
    <citation type="journal article" date="2019" name="Int. J. Syst. Evol. Microbiol.">
        <title>The Global Catalogue of Microorganisms (GCM) 10K type strain sequencing project: providing services to taxonomists for standard genome sequencing and annotation.</title>
        <authorList>
            <consortium name="The Broad Institute Genomics Platform"/>
            <consortium name="The Broad Institute Genome Sequencing Center for Infectious Disease"/>
            <person name="Wu L."/>
            <person name="Ma J."/>
        </authorList>
    </citation>
    <scope>NUCLEOTIDE SEQUENCE [LARGE SCALE GENOMIC DNA]</scope>
    <source>
        <strain evidence="3">JCM 8201</strain>
    </source>
</reference>
<keyword evidence="3" id="KW-1185">Reference proteome</keyword>
<sequence>MLRAEDLFHGGPSPDGVPLPERDPLREADGLLEAQLLDTRVETLSSRAGLLFELRTTMEFSKGDAAVLVVGGVRDFTWTADPRPTLRTAWSVVGSTPFADDGLFTLELAFSPEARLRLTAETAEFYVADIPRLGPRVPDYETDATAIRDNLPSWSSRVSLRGASSLTRGPSTP</sequence>
<dbReference type="EMBL" id="BAAATZ010000006">
    <property type="protein sequence ID" value="GAA2723362.1"/>
    <property type="molecule type" value="Genomic_DNA"/>
</dbReference>